<evidence type="ECO:0000313" key="2">
    <source>
        <dbReference type="EMBL" id="BBF63817.1"/>
    </source>
</evidence>
<feature type="transmembrane region" description="Helical" evidence="1">
    <location>
        <begin position="72"/>
        <end position="94"/>
    </location>
</feature>
<feature type="transmembrane region" description="Helical" evidence="1">
    <location>
        <begin position="30"/>
        <end position="51"/>
    </location>
</feature>
<evidence type="ECO:0000256" key="1">
    <source>
        <dbReference type="SAM" id="Phobius"/>
    </source>
</evidence>
<keyword evidence="1" id="KW-1133">Transmembrane helix</keyword>
<sequence>MNIAILKAWAIYYYEVALQYLHTFIGGSPMIWLLAVIGIPILVVLMLFFSMADDFWQLIRLRLDLSRIFGDLIHVLFIVGIGIVAEVFSIFMLIKDVL</sequence>
<dbReference type="EMBL" id="AP018795">
    <property type="protein sequence ID" value="BBF63817.1"/>
    <property type="molecule type" value="Genomic_DNA"/>
</dbReference>
<evidence type="ECO:0000313" key="3">
    <source>
        <dbReference type="Proteomes" id="UP000280188"/>
    </source>
</evidence>
<dbReference type="Proteomes" id="UP000280188">
    <property type="component" value="Chromosome"/>
</dbReference>
<reference evidence="2 3" key="1">
    <citation type="journal article" date="2018" name="Microbiol. Resour. Announc.">
        <title>Complete Genome Sequence of Acidithiobacillus ferridurans JCM 18981.</title>
        <authorList>
            <person name="Miyauchi T."/>
            <person name="Kouzuma A."/>
            <person name="Abe T."/>
            <person name="Watanabe K."/>
        </authorList>
    </citation>
    <scope>NUCLEOTIDE SEQUENCE [LARGE SCALE GENOMIC DNA]</scope>
    <source>
        <strain evidence="3">ATCC 33020 / DSM 29468 / JCM 18981 / 11Fe</strain>
    </source>
</reference>
<organism evidence="2 3">
    <name type="scientific">Acidithiobacillus ferridurans</name>
    <dbReference type="NCBI Taxonomy" id="1232575"/>
    <lineage>
        <taxon>Bacteria</taxon>
        <taxon>Pseudomonadati</taxon>
        <taxon>Pseudomonadota</taxon>
        <taxon>Acidithiobacillia</taxon>
        <taxon>Acidithiobacillales</taxon>
        <taxon>Acidithiobacillaceae</taxon>
        <taxon>Acidithiobacillus</taxon>
    </lineage>
</organism>
<gene>
    <name evidence="2" type="ORF">AFERRID_00350</name>
</gene>
<protein>
    <submittedName>
        <fullName evidence="2">Uncharacterized protein</fullName>
    </submittedName>
</protein>
<proteinExistence type="predicted"/>
<keyword evidence="3" id="KW-1185">Reference proteome</keyword>
<accession>A0A2Z6IH02</accession>
<keyword evidence="1" id="KW-0472">Membrane</keyword>
<dbReference type="AlphaFoldDB" id="A0A2Z6IH02"/>
<name>A0A2Z6IH02_ACIFI</name>
<keyword evidence="1" id="KW-0812">Transmembrane</keyword>
<dbReference type="RefSeq" id="WP_226835529.1">
    <property type="nucleotide sequence ID" value="NZ_JABBHS010000132.1"/>
</dbReference>
<dbReference type="KEGG" id="afj:AFERRID_00350"/>